<dbReference type="EMBL" id="MWWS01000002">
    <property type="protein sequence ID" value="OZG50939.1"/>
    <property type="molecule type" value="Genomic_DNA"/>
</dbReference>
<evidence type="ECO:0000259" key="1">
    <source>
        <dbReference type="PROSITE" id="PS51186"/>
    </source>
</evidence>
<dbReference type="SUPFAM" id="SSF55729">
    <property type="entry name" value="Acyl-CoA N-acyltransferases (Nat)"/>
    <property type="match status" value="1"/>
</dbReference>
<dbReference type="OrthoDB" id="3242829at2"/>
<dbReference type="InterPro" id="IPR016181">
    <property type="entry name" value="Acyl_CoA_acyltransferase"/>
</dbReference>
<feature type="domain" description="N-acetyltransferase" evidence="1">
    <location>
        <begin position="1"/>
        <end position="181"/>
    </location>
</feature>
<gene>
    <name evidence="2" type="ORF">BOCO_0125</name>
</gene>
<dbReference type="AlphaFoldDB" id="A0A261EVP7"/>
<sequence>MRLRPYRKHEDDARLIELVRESTDSCDSALKPDDYRLMISNRLAHELEAIDSDTSTTIIVAVADDSNEITQLANSSDMSGGKASNIVGFIKLDIVPNAVSTRPEGRISNLCVSKAFETDKISEVLIQEAHHWAQRNGVYRLTIQLSASDESAMSLYEQFHFQVASVIMDLSCAQPELQKRQ</sequence>
<keyword evidence="3" id="KW-1185">Reference proteome</keyword>
<dbReference type="Pfam" id="PF00583">
    <property type="entry name" value="Acetyltransf_1"/>
    <property type="match status" value="1"/>
</dbReference>
<protein>
    <submittedName>
        <fullName evidence="2">GNAT family N-acetyltransferase</fullName>
    </submittedName>
</protein>
<reference evidence="2 3" key="1">
    <citation type="journal article" date="2017" name="BMC Genomics">
        <title>Comparative genomic and phylogenomic analyses of the Bifidobacteriaceae family.</title>
        <authorList>
            <person name="Lugli G.A."/>
            <person name="Milani C."/>
            <person name="Turroni F."/>
            <person name="Duranti S."/>
            <person name="Mancabelli L."/>
            <person name="Mangifesta M."/>
            <person name="Ferrario C."/>
            <person name="Modesto M."/>
            <person name="Mattarelli P."/>
            <person name="Jiri K."/>
            <person name="van Sinderen D."/>
            <person name="Ventura M."/>
        </authorList>
    </citation>
    <scope>NUCLEOTIDE SEQUENCE [LARGE SCALE GENOMIC DNA]</scope>
    <source>
        <strain evidence="2 3">DSM 22924</strain>
    </source>
</reference>
<comment type="caution">
    <text evidence="2">The sequence shown here is derived from an EMBL/GenBank/DDBJ whole genome shotgun (WGS) entry which is preliminary data.</text>
</comment>
<dbReference type="Gene3D" id="3.40.630.30">
    <property type="match status" value="1"/>
</dbReference>
<accession>A0A261EVP7</accession>
<name>A0A261EVP7_9BIFI</name>
<evidence type="ECO:0000313" key="3">
    <source>
        <dbReference type="Proteomes" id="UP000216004"/>
    </source>
</evidence>
<organism evidence="2 3">
    <name type="scientific">Bombiscardovia coagulans</name>
    <dbReference type="NCBI Taxonomy" id="686666"/>
    <lineage>
        <taxon>Bacteria</taxon>
        <taxon>Bacillati</taxon>
        <taxon>Actinomycetota</taxon>
        <taxon>Actinomycetes</taxon>
        <taxon>Bifidobacteriales</taxon>
        <taxon>Bifidobacteriaceae</taxon>
        <taxon>Bombiscardovia</taxon>
    </lineage>
</organism>
<keyword evidence="2" id="KW-0808">Transferase</keyword>
<dbReference type="GO" id="GO:0016747">
    <property type="term" value="F:acyltransferase activity, transferring groups other than amino-acyl groups"/>
    <property type="evidence" value="ECO:0007669"/>
    <property type="project" value="InterPro"/>
</dbReference>
<evidence type="ECO:0000313" key="2">
    <source>
        <dbReference type="EMBL" id="OZG50939.1"/>
    </source>
</evidence>
<dbReference type="Proteomes" id="UP000216004">
    <property type="component" value="Unassembled WGS sequence"/>
</dbReference>
<dbReference type="PROSITE" id="PS51186">
    <property type="entry name" value="GNAT"/>
    <property type="match status" value="1"/>
</dbReference>
<dbReference type="RefSeq" id="WP_094722182.1">
    <property type="nucleotide sequence ID" value="NZ_MWWS01000002.1"/>
</dbReference>
<dbReference type="InterPro" id="IPR000182">
    <property type="entry name" value="GNAT_dom"/>
</dbReference>
<proteinExistence type="predicted"/>